<evidence type="ECO:0000313" key="3">
    <source>
        <dbReference type="Proteomes" id="UP000053328"/>
    </source>
</evidence>
<dbReference type="Pfam" id="PF11951">
    <property type="entry name" value="Fungal_trans_2"/>
    <property type="match status" value="1"/>
</dbReference>
<name>A0A0D2B3Z8_9EURO</name>
<feature type="compositionally biased region" description="Basic and acidic residues" evidence="1">
    <location>
        <begin position="36"/>
        <end position="49"/>
    </location>
</feature>
<dbReference type="AlphaFoldDB" id="A0A0D2B3Z8"/>
<evidence type="ECO:0000256" key="1">
    <source>
        <dbReference type="SAM" id="MobiDB-lite"/>
    </source>
</evidence>
<evidence type="ECO:0008006" key="4">
    <source>
        <dbReference type="Google" id="ProtNLM"/>
    </source>
</evidence>
<dbReference type="PANTHER" id="PTHR37540">
    <property type="entry name" value="TRANSCRIPTION FACTOR (ACR-2), PUTATIVE-RELATED-RELATED"/>
    <property type="match status" value="1"/>
</dbReference>
<feature type="region of interest" description="Disordered" evidence="1">
    <location>
        <begin position="31"/>
        <end position="84"/>
    </location>
</feature>
<keyword evidence="3" id="KW-1185">Reference proteome</keyword>
<gene>
    <name evidence="2" type="ORF">PV08_08598</name>
</gene>
<protein>
    <recommendedName>
        <fullName evidence="4">Transcription factor domain-containing protein</fullName>
    </recommendedName>
</protein>
<dbReference type="InterPro" id="IPR021858">
    <property type="entry name" value="Fun_TF"/>
</dbReference>
<dbReference type="RefSeq" id="XP_016233626.1">
    <property type="nucleotide sequence ID" value="XM_016382923.1"/>
</dbReference>
<dbReference type="GeneID" id="27335681"/>
<sequence>MFVTLADHEALATRAGTATRSLRAHVQHNYLSRQQKGRDGPSVRPDDPQAKPAVMRFRWGKRKQVKNDNNKNSSGLASSDEKLSRDDRHNLMLRLLKPRSTDAMFSPSRGEGVDPFGVLPFHVHEQERLTLQGFQSHERWPWCPINGKSAWSRFTVSDELVFHTTMFSWTMHMRSRGEDATPMSNVLSHKVRAISIIKQRVTQPKLSTSDEVIGAIAALTNIELVLGSQADAYTHLQGLRAVIAARGGFTTLNSPEQQLILRLATWNYLVYSEVFGDELRSEELQWWEEAWQTTFASAAIKPLPGLSSQELSVAQVPPHQVFTLLQYLPHLCSLESQKPLTSLSDREAMHRCDIFHRLQWRLKRIIDGIKSSATSPGAMRVRAVATAILVYVHHHLRGNPLSYRNYSVLLPMLIHDLDALETLSKDLSFAPELYLWILSIGSTTSSRLAEVHGRFLTKLSNLIKNQNMDRAAFLKKHREFLWIKAKDEKRLADIWDRLWCLHIEHEHIEAQDPSNQ</sequence>
<dbReference type="EMBL" id="KN847497">
    <property type="protein sequence ID" value="KIW13410.1"/>
    <property type="molecule type" value="Genomic_DNA"/>
</dbReference>
<dbReference type="HOGENOM" id="CLU_460790_0_0_1"/>
<reference evidence="2 3" key="1">
    <citation type="submission" date="2015-01" db="EMBL/GenBank/DDBJ databases">
        <title>The Genome Sequence of Exophiala spinifera CBS89968.</title>
        <authorList>
            <consortium name="The Broad Institute Genomics Platform"/>
            <person name="Cuomo C."/>
            <person name="de Hoog S."/>
            <person name="Gorbushina A."/>
            <person name="Stielow B."/>
            <person name="Teixiera M."/>
            <person name="Abouelleil A."/>
            <person name="Chapman S.B."/>
            <person name="Priest M."/>
            <person name="Young S.K."/>
            <person name="Wortman J."/>
            <person name="Nusbaum C."/>
            <person name="Birren B."/>
        </authorList>
    </citation>
    <scope>NUCLEOTIDE SEQUENCE [LARGE SCALE GENOMIC DNA]</scope>
    <source>
        <strain evidence="2 3">CBS 89968</strain>
    </source>
</reference>
<evidence type="ECO:0000313" key="2">
    <source>
        <dbReference type="EMBL" id="KIW13410.1"/>
    </source>
</evidence>
<dbReference type="PANTHER" id="PTHR37540:SF5">
    <property type="entry name" value="TRANSCRIPTION FACTOR DOMAIN-CONTAINING PROTEIN"/>
    <property type="match status" value="1"/>
</dbReference>
<dbReference type="Proteomes" id="UP000053328">
    <property type="component" value="Unassembled WGS sequence"/>
</dbReference>
<proteinExistence type="predicted"/>
<dbReference type="OrthoDB" id="4158087at2759"/>
<dbReference type="STRING" id="91928.A0A0D2B3Z8"/>
<organism evidence="2 3">
    <name type="scientific">Exophiala spinifera</name>
    <dbReference type="NCBI Taxonomy" id="91928"/>
    <lineage>
        <taxon>Eukaryota</taxon>
        <taxon>Fungi</taxon>
        <taxon>Dikarya</taxon>
        <taxon>Ascomycota</taxon>
        <taxon>Pezizomycotina</taxon>
        <taxon>Eurotiomycetes</taxon>
        <taxon>Chaetothyriomycetidae</taxon>
        <taxon>Chaetothyriales</taxon>
        <taxon>Herpotrichiellaceae</taxon>
        <taxon>Exophiala</taxon>
    </lineage>
</organism>
<dbReference type="VEuPathDB" id="FungiDB:PV08_08598"/>
<accession>A0A0D2B3Z8</accession>